<evidence type="ECO:0000313" key="2">
    <source>
        <dbReference type="EMBL" id="MBD2771715.1"/>
    </source>
</evidence>
<dbReference type="RefSeq" id="WP_190826005.1">
    <property type="nucleotide sequence ID" value="NZ_CAWPPI010000027.1"/>
</dbReference>
<feature type="region of interest" description="Disordered" evidence="1">
    <location>
        <begin position="1"/>
        <end position="34"/>
    </location>
</feature>
<dbReference type="Proteomes" id="UP000629098">
    <property type="component" value="Unassembled WGS sequence"/>
</dbReference>
<comment type="caution">
    <text evidence="2">The sequence shown here is derived from an EMBL/GenBank/DDBJ whole genome shotgun (WGS) entry which is preliminary data.</text>
</comment>
<dbReference type="EMBL" id="JACXAE010000027">
    <property type="protein sequence ID" value="MBD2771715.1"/>
    <property type="molecule type" value="Genomic_DNA"/>
</dbReference>
<dbReference type="AlphaFoldDB" id="A0A8J6XF57"/>
<protein>
    <submittedName>
        <fullName evidence="2">Uncharacterized protein</fullName>
    </submittedName>
</protein>
<evidence type="ECO:0000313" key="3">
    <source>
        <dbReference type="Proteomes" id="UP000629098"/>
    </source>
</evidence>
<proteinExistence type="predicted"/>
<evidence type="ECO:0000256" key="1">
    <source>
        <dbReference type="SAM" id="MobiDB-lite"/>
    </source>
</evidence>
<organism evidence="2 3">
    <name type="scientific">Iningainema tapete BLCC-T55</name>
    <dbReference type="NCBI Taxonomy" id="2748662"/>
    <lineage>
        <taxon>Bacteria</taxon>
        <taxon>Bacillati</taxon>
        <taxon>Cyanobacteriota</taxon>
        <taxon>Cyanophyceae</taxon>
        <taxon>Nostocales</taxon>
        <taxon>Scytonemataceae</taxon>
        <taxon>Iningainema tapete</taxon>
    </lineage>
</organism>
<sequence length="109" mass="12625">MDTQSSQPPLKTKDHTPPPAFITREEVGRLPYVPSQPLPDLKSFQWTGAKQPKNSVNPRLEQKLMTLLNGDTTIAQRLLQQQRQLHPGNTDNWYLEKVVDDLKRDRHCR</sequence>
<keyword evidence="3" id="KW-1185">Reference proteome</keyword>
<gene>
    <name evidence="2" type="ORF">ICL16_06290</name>
</gene>
<accession>A0A8J6XF57</accession>
<reference evidence="2" key="1">
    <citation type="submission" date="2020-09" db="EMBL/GenBank/DDBJ databases">
        <title>Iningainema tapete sp. nov. (Scytonemataceae, Cyanobacteria) from greenhouses in central Florida (USA) produces two types of nodularin with biosynthetic potential for microcystin-LR and anabaenopeptins.</title>
        <authorList>
            <person name="Berthold D.E."/>
            <person name="Lefler F.W."/>
            <person name="Huang I.-S."/>
            <person name="Abdulla H."/>
            <person name="Zimba P.V."/>
            <person name="Laughinghouse H.D. IV."/>
        </authorList>
    </citation>
    <scope>NUCLEOTIDE SEQUENCE</scope>
    <source>
        <strain evidence="2">BLCCT55</strain>
    </source>
</reference>
<name>A0A8J6XF57_9CYAN</name>